<proteinExistence type="predicted"/>
<reference evidence="1 2" key="1">
    <citation type="journal article" date="2013" name="Genome Announc.">
        <title>Complete Genome Sequence of Burkholderia sp. Strain RPE64, Bacterial Symbiont of the Bean Bug Riptortus pedestris.</title>
        <authorList>
            <person name="Shibata T.F."/>
            <person name="Maeda T."/>
            <person name="Nikoh N."/>
            <person name="Yamaguchi K."/>
            <person name="Oshima K."/>
            <person name="Hattori M."/>
            <person name="Nishiyama T."/>
            <person name="Hasebe M."/>
            <person name="Fukatsu T."/>
            <person name="Kikuchi Y."/>
            <person name="Shigenobu S."/>
        </authorList>
    </citation>
    <scope>NUCLEOTIDE SEQUENCE [LARGE SCALE GENOMIC DNA]</scope>
</reference>
<name>R4WJH1_9BURK</name>
<gene>
    <name evidence="1" type="ORF">BRPE64_ACDS27850</name>
</gene>
<keyword evidence="2" id="KW-1185">Reference proteome</keyword>
<organism evidence="1 2">
    <name type="scientific">Caballeronia insecticola</name>
    <dbReference type="NCBI Taxonomy" id="758793"/>
    <lineage>
        <taxon>Bacteria</taxon>
        <taxon>Pseudomonadati</taxon>
        <taxon>Pseudomonadota</taxon>
        <taxon>Betaproteobacteria</taxon>
        <taxon>Burkholderiales</taxon>
        <taxon>Burkholderiaceae</taxon>
        <taxon>Caballeronia</taxon>
    </lineage>
</organism>
<dbReference type="AlphaFoldDB" id="R4WJH1"/>
<dbReference type="PATRIC" id="fig|758793.3.peg.2792"/>
<dbReference type="KEGG" id="buo:BRPE64_ACDS27850"/>
<protein>
    <submittedName>
        <fullName evidence="1">Uncharacterized protein</fullName>
    </submittedName>
</protein>
<sequence>MRSEALDEWVRLRFIFVSAHPNVSIPAFVLHAPHRFWR</sequence>
<accession>R4WJH1</accession>
<dbReference type="EMBL" id="AP013058">
    <property type="protein sequence ID" value="BAN24539.1"/>
    <property type="molecule type" value="Genomic_DNA"/>
</dbReference>
<dbReference type="STRING" id="758793.BRPE64_ACDS27850"/>
<evidence type="ECO:0000313" key="2">
    <source>
        <dbReference type="Proteomes" id="UP000013966"/>
    </source>
</evidence>
<dbReference type="HOGENOM" id="CLU_3325510_0_0_4"/>
<evidence type="ECO:0000313" key="1">
    <source>
        <dbReference type="EMBL" id="BAN24539.1"/>
    </source>
</evidence>
<dbReference type="Proteomes" id="UP000013966">
    <property type="component" value="Chromosome 1"/>
</dbReference>
<reference evidence="1 2" key="2">
    <citation type="journal article" date="2018" name="Int. J. Syst. Evol. Microbiol.">
        <title>Burkholderia insecticola sp. nov., a gut symbiotic bacterium of the bean bug Riptortus pedestris.</title>
        <authorList>
            <person name="Takeshita K."/>
            <person name="Tamaki H."/>
            <person name="Ohbayashi T."/>
            <person name="Meng X.-Y."/>
            <person name="Sone T."/>
            <person name="Mitani Y."/>
            <person name="Peeters C."/>
            <person name="Kikuchi Y."/>
            <person name="Vandamme P."/>
        </authorList>
    </citation>
    <scope>NUCLEOTIDE SEQUENCE [LARGE SCALE GENOMIC DNA]</scope>
    <source>
        <strain evidence="1">RPE64</strain>
    </source>
</reference>